<reference evidence="3" key="1">
    <citation type="journal article" date="2019" name="Int. J. Syst. Evol. Microbiol.">
        <title>The Global Catalogue of Microorganisms (GCM) 10K type strain sequencing project: providing services to taxonomists for standard genome sequencing and annotation.</title>
        <authorList>
            <consortium name="The Broad Institute Genomics Platform"/>
            <consortium name="The Broad Institute Genome Sequencing Center for Infectious Disease"/>
            <person name="Wu L."/>
            <person name="Ma J."/>
        </authorList>
    </citation>
    <scope>NUCLEOTIDE SEQUENCE [LARGE SCALE GENOMIC DNA]</scope>
    <source>
        <strain evidence="3">JCM 17214</strain>
    </source>
</reference>
<organism evidence="2 3">
    <name type="scientific">Hymenobacter algoricola</name>
    <dbReference type="NCBI Taxonomy" id="486267"/>
    <lineage>
        <taxon>Bacteria</taxon>
        <taxon>Pseudomonadati</taxon>
        <taxon>Bacteroidota</taxon>
        <taxon>Cytophagia</taxon>
        <taxon>Cytophagales</taxon>
        <taxon>Hymenobacteraceae</taxon>
        <taxon>Hymenobacter</taxon>
    </lineage>
</organism>
<sequence>MKKQDAFASKLSFNKEKVANLTPDDLDQVHGGDGHGGSSHSSQQNFTCCLCTSIRVEIVVE</sequence>
<dbReference type="EMBL" id="BAABDH010000110">
    <property type="protein sequence ID" value="GAA3952221.1"/>
    <property type="molecule type" value="Genomic_DNA"/>
</dbReference>
<evidence type="ECO:0000313" key="2">
    <source>
        <dbReference type="EMBL" id="GAA3952221.1"/>
    </source>
</evidence>
<evidence type="ECO:0000313" key="3">
    <source>
        <dbReference type="Proteomes" id="UP001499909"/>
    </source>
</evidence>
<dbReference type="InterPro" id="IPR058238">
    <property type="entry name" value="Lant_leader_dom"/>
</dbReference>
<evidence type="ECO:0000256" key="1">
    <source>
        <dbReference type="SAM" id="MobiDB-lite"/>
    </source>
</evidence>
<accession>A0ABP7NSJ0</accession>
<dbReference type="RefSeq" id="WP_345117324.1">
    <property type="nucleotide sequence ID" value="NZ_BAABDH010000110.1"/>
</dbReference>
<feature type="region of interest" description="Disordered" evidence="1">
    <location>
        <begin position="22"/>
        <end position="44"/>
    </location>
</feature>
<dbReference type="Proteomes" id="UP001499909">
    <property type="component" value="Unassembled WGS sequence"/>
</dbReference>
<comment type="caution">
    <text evidence="2">The sequence shown here is derived from an EMBL/GenBank/DDBJ whole genome shotgun (WGS) entry which is preliminary data.</text>
</comment>
<keyword evidence="3" id="KW-1185">Reference proteome</keyword>
<protein>
    <recommendedName>
        <fullName evidence="4">Bacteriocin</fullName>
    </recommendedName>
</protein>
<gene>
    <name evidence="2" type="ORF">GCM10022406_37500</name>
</gene>
<name>A0ABP7NSJ0_9BACT</name>
<evidence type="ECO:0008006" key="4">
    <source>
        <dbReference type="Google" id="ProtNLM"/>
    </source>
</evidence>
<proteinExistence type="predicted"/>
<dbReference type="NCBIfam" id="NF038153">
    <property type="entry name" value="lant_leader_L1a"/>
    <property type="match status" value="1"/>
</dbReference>